<keyword evidence="1" id="KW-0732">Signal</keyword>
<feature type="chain" id="PRO_5025572498" description="Apple domain-containing protein" evidence="1">
    <location>
        <begin position="19"/>
        <end position="233"/>
    </location>
</feature>
<dbReference type="AlphaFoldDB" id="A0A6A4WEN6"/>
<reference evidence="2 3" key="1">
    <citation type="submission" date="2019-07" db="EMBL/GenBank/DDBJ databases">
        <title>Draft genome assembly of a fouling barnacle, Amphibalanus amphitrite (Darwin, 1854): The first reference genome for Thecostraca.</title>
        <authorList>
            <person name="Kim W."/>
        </authorList>
    </citation>
    <scope>NUCLEOTIDE SEQUENCE [LARGE SCALE GENOMIC DNA]</scope>
    <source>
        <strain evidence="2">SNU_AA5</strain>
        <tissue evidence="2">Soma without cirri and trophi</tissue>
    </source>
</reference>
<proteinExistence type="predicted"/>
<sequence length="233" mass="24528">MSPLWVAYLLGCATLTTATVFRRQNISEPFEGSELSRLTAHSNVHCGAACQRAGTSCQAFRYSNSSCTLLSEPSSGYEGTFERLPSPPPTGYTACGTTAYRILPPMLRVLAVAACAEDGGRMAVPLALQQRQCIQDLLLAASMEPGFDPATLTLTDTAYVGMTVTGSGADSEVTDLTGAPLEVPAGAWAPGEPDGALLSLPMSVVLSGTLFRDWAIDSDLLMNVCEVSLLEEP</sequence>
<evidence type="ECO:0000313" key="2">
    <source>
        <dbReference type="EMBL" id="KAF0303639.1"/>
    </source>
</evidence>
<comment type="caution">
    <text evidence="2">The sequence shown here is derived from an EMBL/GenBank/DDBJ whole genome shotgun (WGS) entry which is preliminary data.</text>
</comment>
<evidence type="ECO:0000256" key="1">
    <source>
        <dbReference type="SAM" id="SignalP"/>
    </source>
</evidence>
<gene>
    <name evidence="2" type="ORF">FJT64_002869</name>
</gene>
<organism evidence="2 3">
    <name type="scientific">Amphibalanus amphitrite</name>
    <name type="common">Striped barnacle</name>
    <name type="synonym">Balanus amphitrite</name>
    <dbReference type="NCBI Taxonomy" id="1232801"/>
    <lineage>
        <taxon>Eukaryota</taxon>
        <taxon>Metazoa</taxon>
        <taxon>Ecdysozoa</taxon>
        <taxon>Arthropoda</taxon>
        <taxon>Crustacea</taxon>
        <taxon>Multicrustacea</taxon>
        <taxon>Cirripedia</taxon>
        <taxon>Thoracica</taxon>
        <taxon>Thoracicalcarea</taxon>
        <taxon>Balanomorpha</taxon>
        <taxon>Balanoidea</taxon>
        <taxon>Balanidae</taxon>
        <taxon>Amphibalaninae</taxon>
        <taxon>Amphibalanus</taxon>
    </lineage>
</organism>
<dbReference type="EMBL" id="VIIS01000925">
    <property type="protein sequence ID" value="KAF0303639.1"/>
    <property type="molecule type" value="Genomic_DNA"/>
</dbReference>
<accession>A0A6A4WEN6</accession>
<dbReference type="Proteomes" id="UP000440578">
    <property type="component" value="Unassembled WGS sequence"/>
</dbReference>
<keyword evidence="3" id="KW-1185">Reference proteome</keyword>
<evidence type="ECO:0008006" key="4">
    <source>
        <dbReference type="Google" id="ProtNLM"/>
    </source>
</evidence>
<evidence type="ECO:0000313" key="3">
    <source>
        <dbReference type="Proteomes" id="UP000440578"/>
    </source>
</evidence>
<feature type="signal peptide" evidence="1">
    <location>
        <begin position="1"/>
        <end position="18"/>
    </location>
</feature>
<name>A0A6A4WEN6_AMPAM</name>
<protein>
    <recommendedName>
        <fullName evidence="4">Apple domain-containing protein</fullName>
    </recommendedName>
</protein>